<evidence type="ECO:0000256" key="1">
    <source>
        <dbReference type="ARBA" id="ARBA00006295"/>
    </source>
</evidence>
<dbReference type="Proteomes" id="UP000587524">
    <property type="component" value="Unassembled WGS sequence"/>
</dbReference>
<proteinExistence type="inferred from homology"/>
<dbReference type="SMART" id="SM00470">
    <property type="entry name" value="ParB"/>
    <property type="match status" value="1"/>
</dbReference>
<dbReference type="NCBIfam" id="TIGR03454">
    <property type="entry name" value="partition_RepB"/>
    <property type="match status" value="1"/>
</dbReference>
<dbReference type="Gene3D" id="3.90.1530.30">
    <property type="match status" value="1"/>
</dbReference>
<dbReference type="InterPro" id="IPR003115">
    <property type="entry name" value="ParB_N"/>
</dbReference>
<name>A0ABR6CAV7_9HYPH</name>
<dbReference type="InterPro" id="IPR050336">
    <property type="entry name" value="Chromosome_partition/occlusion"/>
</dbReference>
<dbReference type="Pfam" id="PF02195">
    <property type="entry name" value="ParB_N"/>
    <property type="match status" value="1"/>
</dbReference>
<accession>A0ABR6CAV7</accession>
<dbReference type="PANTHER" id="PTHR33375">
    <property type="entry name" value="CHROMOSOME-PARTITIONING PROTEIN PARB-RELATED"/>
    <property type="match status" value="1"/>
</dbReference>
<dbReference type="InterPro" id="IPR011111">
    <property type="entry name" value="Plasmid_RepB"/>
</dbReference>
<keyword evidence="5" id="KW-1185">Reference proteome</keyword>
<evidence type="ECO:0000259" key="3">
    <source>
        <dbReference type="SMART" id="SM00470"/>
    </source>
</evidence>
<feature type="region of interest" description="Disordered" evidence="2">
    <location>
        <begin position="1"/>
        <end position="29"/>
    </location>
</feature>
<comment type="caution">
    <text evidence="4">The sequence shown here is derived from an EMBL/GenBank/DDBJ whole genome shotgun (WGS) entry which is preliminary data.</text>
</comment>
<dbReference type="CDD" id="cd16405">
    <property type="entry name" value="RepB_like_N"/>
    <property type="match status" value="1"/>
</dbReference>
<protein>
    <submittedName>
        <fullName evidence="4">ParB family chromosome partitioning protein</fullName>
    </submittedName>
</protein>
<dbReference type="InterPro" id="IPR036086">
    <property type="entry name" value="ParB/Sulfiredoxin_sf"/>
</dbReference>
<organism evidence="4 5">
    <name type="scientific">Aminobacter ciceronei</name>
    <dbReference type="NCBI Taxonomy" id="150723"/>
    <lineage>
        <taxon>Bacteria</taxon>
        <taxon>Pseudomonadati</taxon>
        <taxon>Pseudomonadota</taxon>
        <taxon>Alphaproteobacteria</taxon>
        <taxon>Hyphomicrobiales</taxon>
        <taxon>Phyllobacteriaceae</taxon>
        <taxon>Aminobacter</taxon>
    </lineage>
</organism>
<evidence type="ECO:0000256" key="2">
    <source>
        <dbReference type="SAM" id="MobiDB-lite"/>
    </source>
</evidence>
<dbReference type="InterPro" id="IPR004437">
    <property type="entry name" value="ParB/RepB/Spo0J"/>
</dbReference>
<dbReference type="SUPFAM" id="SSF109709">
    <property type="entry name" value="KorB DNA-binding domain-like"/>
    <property type="match status" value="1"/>
</dbReference>
<dbReference type="Pfam" id="PF07506">
    <property type="entry name" value="RepB"/>
    <property type="match status" value="1"/>
</dbReference>
<dbReference type="Gene3D" id="1.10.10.2830">
    <property type="match status" value="1"/>
</dbReference>
<dbReference type="RefSeq" id="WP_182574966.1">
    <property type="nucleotide sequence ID" value="NZ_JACJHY010000018.1"/>
</dbReference>
<reference evidence="4 5" key="1">
    <citation type="submission" date="2020-08" db="EMBL/GenBank/DDBJ databases">
        <title>Genomic Encyclopedia of Type Strains, Phase IV (KMG-IV): sequencing the most valuable type-strain genomes for metagenomic binning, comparative biology and taxonomic classification.</title>
        <authorList>
            <person name="Goeker M."/>
        </authorList>
    </citation>
    <scope>NUCLEOTIDE SEQUENCE [LARGE SCALE GENOMIC DNA]</scope>
    <source>
        <strain evidence="4 5">DSM 17455</strain>
    </source>
</reference>
<dbReference type="InterPro" id="IPR017819">
    <property type="entry name" value="Plasmid_partition_RepB"/>
</dbReference>
<dbReference type="SUPFAM" id="SSF110849">
    <property type="entry name" value="ParB/Sulfiredoxin"/>
    <property type="match status" value="1"/>
</dbReference>
<dbReference type="InterPro" id="IPR037972">
    <property type="entry name" value="RepB_N"/>
</dbReference>
<dbReference type="PANTHER" id="PTHR33375:SF1">
    <property type="entry name" value="CHROMOSOME-PARTITIONING PROTEIN PARB-RELATED"/>
    <property type="match status" value="1"/>
</dbReference>
<sequence>MSRKDAINNLFLKRPEPGASANPKPTDRVRTGAISAMGASLQEMSENAKQAAQLQKQLAEGDAIVSLDPGKIDPSRIADRIPIDIDPDFEQLVASISENGQQVPILVRPHPTSAGRYQIAYGRRRLRATEKLGLVVKAIVRNLTDNDMIVAQGRENLDRKDLSFIEKAFFARNLEDDGCDRRTIIAALASDKADISRYIAVARRVPEVVVRKIGPAPKSGRARWLALADKLGRQSSITAAERLLDEPALRAADSDARFDAVLRSFEEKGKRTRSSAESWKIPGGKRGARIESREGRTSLIFEEKIVPDFAQFVAARLDDLFVEFQANSDGGDNQ</sequence>
<feature type="domain" description="ParB-like N-terminal" evidence="3">
    <location>
        <begin position="65"/>
        <end position="157"/>
    </location>
</feature>
<gene>
    <name evidence="4" type="ORF">HNQ97_003772</name>
</gene>
<evidence type="ECO:0000313" key="4">
    <source>
        <dbReference type="EMBL" id="MBA9021763.1"/>
    </source>
</evidence>
<dbReference type="NCBIfam" id="TIGR00180">
    <property type="entry name" value="parB_part"/>
    <property type="match status" value="1"/>
</dbReference>
<dbReference type="EMBL" id="JACJHZ010000018">
    <property type="protein sequence ID" value="MBA9021763.1"/>
    <property type="molecule type" value="Genomic_DNA"/>
</dbReference>
<comment type="similarity">
    <text evidence="1">Belongs to the ParB family.</text>
</comment>
<evidence type="ECO:0000313" key="5">
    <source>
        <dbReference type="Proteomes" id="UP000587524"/>
    </source>
</evidence>